<dbReference type="PRINTS" id="PR01638">
    <property type="entry name" value="MHCCLASSI"/>
</dbReference>
<sequence>MEYLRDIMAYHKDVTGLHVFSGDYGCEVCKNGVTNGFWRYDYDDRPLVEFDKEIPAFITKDPAGDIIKKKWEAEGSVIQAKEYLEKTCIENLKKYRDYKKAN</sequence>
<dbReference type="GO" id="GO:0002476">
    <property type="term" value="P:antigen processing and presentation of endogenous peptide antigen via MHC class Ib"/>
    <property type="evidence" value="ECO:0007669"/>
    <property type="project" value="TreeGrafter"/>
</dbReference>
<dbReference type="InParanoid" id="A0A6P5LD83"/>
<dbReference type="Gene3D" id="3.30.500.10">
    <property type="entry name" value="MHC class I-like antigen recognition-like"/>
    <property type="match status" value="1"/>
</dbReference>
<dbReference type="GO" id="GO:0002486">
    <property type="term" value="P:antigen processing and presentation of endogenous peptide antigen via MHC class I via ER pathway, TAP-independent"/>
    <property type="evidence" value="ECO:0007669"/>
    <property type="project" value="TreeGrafter"/>
</dbReference>
<evidence type="ECO:0000313" key="4">
    <source>
        <dbReference type="Proteomes" id="UP000515140"/>
    </source>
</evidence>
<accession>A0A6P5LD83</accession>
<dbReference type="KEGG" id="pcw:110217725"/>
<dbReference type="PANTHER" id="PTHR16675">
    <property type="entry name" value="MHC CLASS I-RELATED"/>
    <property type="match status" value="1"/>
</dbReference>
<evidence type="ECO:0000313" key="5">
    <source>
        <dbReference type="RefSeq" id="XP_020855898.1"/>
    </source>
</evidence>
<dbReference type="InterPro" id="IPR001039">
    <property type="entry name" value="MHC_I_a_a1/a2"/>
</dbReference>
<feature type="domain" description="MHC class I-like antigen recognition-like" evidence="3">
    <location>
        <begin position="2"/>
        <end position="101"/>
    </location>
</feature>
<dbReference type="GO" id="GO:0006955">
    <property type="term" value="P:immune response"/>
    <property type="evidence" value="ECO:0007669"/>
    <property type="project" value="TreeGrafter"/>
</dbReference>
<dbReference type="PANTHER" id="PTHR16675:SF289">
    <property type="entry name" value="ZINC-ALPHA-2-GLYCOPROTEIN"/>
    <property type="match status" value="1"/>
</dbReference>
<dbReference type="Proteomes" id="UP000515140">
    <property type="component" value="Unplaced"/>
</dbReference>
<dbReference type="GO" id="GO:0009897">
    <property type="term" value="C:external side of plasma membrane"/>
    <property type="evidence" value="ECO:0007669"/>
    <property type="project" value="TreeGrafter"/>
</dbReference>
<proteinExistence type="inferred from homology"/>
<dbReference type="InterPro" id="IPR011162">
    <property type="entry name" value="MHC_I/II-like_Ag-recog"/>
</dbReference>
<dbReference type="InterPro" id="IPR050208">
    <property type="entry name" value="MHC_class-I_related"/>
</dbReference>
<keyword evidence="1" id="KW-0325">Glycoprotein</keyword>
<reference evidence="5" key="1">
    <citation type="submission" date="2025-08" db="UniProtKB">
        <authorList>
            <consortium name="RefSeq"/>
        </authorList>
    </citation>
    <scope>IDENTIFICATION</scope>
    <source>
        <tissue evidence="5">Spleen</tissue>
    </source>
</reference>
<dbReference type="GO" id="GO:0001916">
    <property type="term" value="P:positive regulation of T cell mediated cytotoxicity"/>
    <property type="evidence" value="ECO:0007669"/>
    <property type="project" value="TreeGrafter"/>
</dbReference>
<evidence type="ECO:0000259" key="3">
    <source>
        <dbReference type="Pfam" id="PF00129"/>
    </source>
</evidence>
<dbReference type="InterPro" id="IPR037055">
    <property type="entry name" value="MHC_I-like_Ag-recog_sf"/>
</dbReference>
<gene>
    <name evidence="5" type="primary">LOC110217725</name>
</gene>
<name>A0A6P5LD83_PHACI</name>
<evidence type="ECO:0000256" key="1">
    <source>
        <dbReference type="ARBA" id="ARBA00023180"/>
    </source>
</evidence>
<dbReference type="RefSeq" id="XP_020855898.1">
    <property type="nucleotide sequence ID" value="XM_021000239.1"/>
</dbReference>
<dbReference type="Pfam" id="PF00129">
    <property type="entry name" value="MHC_I"/>
    <property type="match status" value="1"/>
</dbReference>
<keyword evidence="4" id="KW-1185">Reference proteome</keyword>
<protein>
    <submittedName>
        <fullName evidence="5">Zinc-alpha-2-glycoprotein-like isoform X1</fullName>
    </submittedName>
</protein>
<evidence type="ECO:0000256" key="2">
    <source>
        <dbReference type="RuleBase" id="RU004439"/>
    </source>
</evidence>
<dbReference type="SUPFAM" id="SSF54452">
    <property type="entry name" value="MHC antigen-recognition domain"/>
    <property type="match status" value="1"/>
</dbReference>
<dbReference type="GeneID" id="110217725"/>
<organism evidence="4 5">
    <name type="scientific">Phascolarctos cinereus</name>
    <name type="common">Koala</name>
    <dbReference type="NCBI Taxonomy" id="38626"/>
    <lineage>
        <taxon>Eukaryota</taxon>
        <taxon>Metazoa</taxon>
        <taxon>Chordata</taxon>
        <taxon>Craniata</taxon>
        <taxon>Vertebrata</taxon>
        <taxon>Euteleostomi</taxon>
        <taxon>Mammalia</taxon>
        <taxon>Metatheria</taxon>
        <taxon>Diprotodontia</taxon>
        <taxon>Phascolarctidae</taxon>
        <taxon>Phascolarctos</taxon>
    </lineage>
</organism>
<dbReference type="InterPro" id="IPR011161">
    <property type="entry name" value="MHC_I-like_Ag-recog"/>
</dbReference>
<dbReference type="GO" id="GO:0005615">
    <property type="term" value="C:extracellular space"/>
    <property type="evidence" value="ECO:0007669"/>
    <property type="project" value="TreeGrafter"/>
</dbReference>
<comment type="similarity">
    <text evidence="2">Belongs to the MHC class I family.</text>
</comment>
<dbReference type="AlphaFoldDB" id="A0A6P5LD83"/>